<evidence type="ECO:0000313" key="2">
    <source>
        <dbReference type="EMBL" id="QOZ63416.1"/>
    </source>
</evidence>
<evidence type="ECO:0000256" key="1">
    <source>
        <dbReference type="SAM" id="MobiDB-lite"/>
    </source>
</evidence>
<sequence>MGDFQGKWGGHVLSAPSLRAQRSNPESLNGDSLDCFVARAPRNDAWRELGSKSRKMGDEHVRFWAVEGRLRDVLTPSGHTCTISTRSANRRRASSPRGNP</sequence>
<proteinExistence type="predicted"/>
<feature type="region of interest" description="Disordered" evidence="1">
    <location>
        <begin position="1"/>
        <end position="32"/>
    </location>
</feature>
<feature type="region of interest" description="Disordered" evidence="1">
    <location>
        <begin position="77"/>
        <end position="100"/>
    </location>
</feature>
<feature type="compositionally biased region" description="Polar residues" evidence="1">
    <location>
        <begin position="20"/>
        <end position="30"/>
    </location>
</feature>
<keyword evidence="3" id="KW-1185">Reference proteome</keyword>
<protein>
    <submittedName>
        <fullName evidence="2">Uncharacterized protein</fullName>
    </submittedName>
</protein>
<evidence type="ECO:0000313" key="3">
    <source>
        <dbReference type="Proteomes" id="UP000593880"/>
    </source>
</evidence>
<name>A0ABX6UPV0_9BRAD</name>
<organism evidence="2 3">
    <name type="scientific">Bradyrhizobium guangdongense</name>
    <dbReference type="NCBI Taxonomy" id="1325090"/>
    <lineage>
        <taxon>Bacteria</taxon>
        <taxon>Pseudomonadati</taxon>
        <taxon>Pseudomonadota</taxon>
        <taxon>Alphaproteobacteria</taxon>
        <taxon>Hyphomicrobiales</taxon>
        <taxon>Nitrobacteraceae</taxon>
        <taxon>Bradyrhizobium</taxon>
    </lineage>
</organism>
<dbReference type="Proteomes" id="UP000593880">
    <property type="component" value="Chromosome"/>
</dbReference>
<dbReference type="EMBL" id="CP030057">
    <property type="protein sequence ID" value="QOZ63416.1"/>
    <property type="molecule type" value="Genomic_DNA"/>
</dbReference>
<reference evidence="2 3" key="1">
    <citation type="submission" date="2018-06" db="EMBL/GenBank/DDBJ databases">
        <title>Comparative genomics of rhizobia nodulating Arachis hypogaea in China.</title>
        <authorList>
            <person name="Li Y."/>
        </authorList>
    </citation>
    <scope>NUCLEOTIDE SEQUENCE [LARGE SCALE GENOMIC DNA]</scope>
    <source>
        <strain evidence="2 3">CCBAU 51658</strain>
    </source>
</reference>
<accession>A0ABX6UPV0</accession>
<gene>
    <name evidence="2" type="ORF">XH86_35320</name>
</gene>